<keyword evidence="2" id="KW-0813">Transport</keyword>
<dbReference type="Proteomes" id="UP000011087">
    <property type="component" value="Unassembled WGS sequence"/>
</dbReference>
<evidence type="ECO:0000313" key="6">
    <source>
        <dbReference type="EMBL" id="EKX35158.1"/>
    </source>
</evidence>
<evidence type="ECO:0000256" key="2">
    <source>
        <dbReference type="ARBA" id="ARBA00022448"/>
    </source>
</evidence>
<evidence type="ECO:0000256" key="4">
    <source>
        <dbReference type="SAM" id="SignalP"/>
    </source>
</evidence>
<name>L1IFY5_GUITC</name>
<reference evidence="7" key="3">
    <citation type="submission" date="2016-03" db="UniProtKB">
        <authorList>
            <consortium name="EnsemblProtists"/>
        </authorList>
    </citation>
    <scope>IDENTIFICATION</scope>
</reference>
<dbReference type="OMA" id="QIVCSKY"/>
<dbReference type="eggNOG" id="ENOG502S5Z3">
    <property type="taxonomic scope" value="Eukaryota"/>
</dbReference>
<feature type="chain" id="PRO_5008769982" description="PBP domain-containing protein" evidence="4">
    <location>
        <begin position="27"/>
        <end position="443"/>
    </location>
</feature>
<comment type="similarity">
    <text evidence="1">Belongs to the PstS family.</text>
</comment>
<dbReference type="InterPro" id="IPR024370">
    <property type="entry name" value="PBP_domain"/>
</dbReference>
<keyword evidence="8" id="KW-1185">Reference proteome</keyword>
<dbReference type="GO" id="GO:0043190">
    <property type="term" value="C:ATP-binding cassette (ABC) transporter complex"/>
    <property type="evidence" value="ECO:0007669"/>
    <property type="project" value="InterPro"/>
</dbReference>
<dbReference type="PANTHER" id="PTHR42996">
    <property type="entry name" value="PHOSPHATE-BINDING PROTEIN PSTS"/>
    <property type="match status" value="1"/>
</dbReference>
<dbReference type="PaxDb" id="55529-EKX35158"/>
<dbReference type="EMBL" id="JH993096">
    <property type="protein sequence ID" value="EKX35158.1"/>
    <property type="molecule type" value="Genomic_DNA"/>
</dbReference>
<evidence type="ECO:0000256" key="3">
    <source>
        <dbReference type="ARBA" id="ARBA00022592"/>
    </source>
</evidence>
<dbReference type="PIRSF" id="PIRSF002756">
    <property type="entry name" value="PstS"/>
    <property type="match status" value="1"/>
</dbReference>
<feature type="domain" description="PBP" evidence="5">
    <location>
        <begin position="32"/>
        <end position="333"/>
    </location>
</feature>
<dbReference type="KEGG" id="gtt:GUITHDRAFT_80074"/>
<dbReference type="OrthoDB" id="6226411at2759"/>
<gene>
    <name evidence="6" type="ORF">GUITHDRAFT_80074</name>
</gene>
<sequence length="443" mass="48116">MFRTRICSLLLFSLALVDFLHLEVRAEAVANSSTATQIYAAGATFPEELYMDAMFAYQFVEPTVTMSYLPTGSGGGKKRITQGDQMKDDGFGPPFNIDFAGSDSLLNAQQYADYPDLQMYPSVAGAVVPIYNIPELEERALDLILTPETVAKIFSGAIKNWNDTTIYNDNVAGGNQAGADVLKKIKSSIIVFVRNEDSGTTEIWKKSLAGASAYFAKQIGTSSKPVWNSTARYEYRDENNGVASGVLATDYAVGYSVLGVALKLKLKSAMILKPGSTTPIRASAAAVEFAVAEMGLDFGNNGDAPERLTANVMNAQGSLAWPMVGYTYLVMRKNTLRKGATCEHRKATVNFWIWFHKSDVARNLARVHGFSPLPEIVQNTVLTRLMADIKCDGVIAYDNNNVKIIDGHTIPVVFTTLGILGNTYIGVDPSVTFNVSCSPAPRD</sequence>
<organism evidence="6">
    <name type="scientific">Guillardia theta (strain CCMP2712)</name>
    <name type="common">Cryptophyte</name>
    <dbReference type="NCBI Taxonomy" id="905079"/>
    <lineage>
        <taxon>Eukaryota</taxon>
        <taxon>Cryptophyceae</taxon>
        <taxon>Pyrenomonadales</taxon>
        <taxon>Geminigeraceae</taxon>
        <taxon>Guillardia</taxon>
    </lineage>
</organism>
<dbReference type="GO" id="GO:0042301">
    <property type="term" value="F:phosphate ion binding"/>
    <property type="evidence" value="ECO:0007669"/>
    <property type="project" value="InterPro"/>
</dbReference>
<evidence type="ECO:0000313" key="8">
    <source>
        <dbReference type="Proteomes" id="UP000011087"/>
    </source>
</evidence>
<dbReference type="GO" id="GO:0035435">
    <property type="term" value="P:phosphate ion transmembrane transport"/>
    <property type="evidence" value="ECO:0007669"/>
    <property type="project" value="InterPro"/>
</dbReference>
<dbReference type="Pfam" id="PF12849">
    <property type="entry name" value="PBP_like_2"/>
    <property type="match status" value="1"/>
</dbReference>
<reference evidence="6 8" key="1">
    <citation type="journal article" date="2012" name="Nature">
        <title>Algal genomes reveal evolutionary mosaicism and the fate of nucleomorphs.</title>
        <authorList>
            <consortium name="DOE Joint Genome Institute"/>
            <person name="Curtis B.A."/>
            <person name="Tanifuji G."/>
            <person name="Burki F."/>
            <person name="Gruber A."/>
            <person name="Irimia M."/>
            <person name="Maruyama S."/>
            <person name="Arias M.C."/>
            <person name="Ball S.G."/>
            <person name="Gile G.H."/>
            <person name="Hirakawa Y."/>
            <person name="Hopkins J.F."/>
            <person name="Kuo A."/>
            <person name="Rensing S.A."/>
            <person name="Schmutz J."/>
            <person name="Symeonidi A."/>
            <person name="Elias M."/>
            <person name="Eveleigh R.J."/>
            <person name="Herman E.K."/>
            <person name="Klute M.J."/>
            <person name="Nakayama T."/>
            <person name="Obornik M."/>
            <person name="Reyes-Prieto A."/>
            <person name="Armbrust E.V."/>
            <person name="Aves S.J."/>
            <person name="Beiko R.G."/>
            <person name="Coutinho P."/>
            <person name="Dacks J.B."/>
            <person name="Durnford D.G."/>
            <person name="Fast N.M."/>
            <person name="Green B.R."/>
            <person name="Grisdale C.J."/>
            <person name="Hempel F."/>
            <person name="Henrissat B."/>
            <person name="Hoppner M.P."/>
            <person name="Ishida K."/>
            <person name="Kim E."/>
            <person name="Koreny L."/>
            <person name="Kroth P.G."/>
            <person name="Liu Y."/>
            <person name="Malik S.B."/>
            <person name="Maier U.G."/>
            <person name="McRose D."/>
            <person name="Mock T."/>
            <person name="Neilson J.A."/>
            <person name="Onodera N.T."/>
            <person name="Poole A.M."/>
            <person name="Pritham E.J."/>
            <person name="Richards T.A."/>
            <person name="Rocap G."/>
            <person name="Roy S.W."/>
            <person name="Sarai C."/>
            <person name="Schaack S."/>
            <person name="Shirato S."/>
            <person name="Slamovits C.H."/>
            <person name="Spencer D.F."/>
            <person name="Suzuki S."/>
            <person name="Worden A.Z."/>
            <person name="Zauner S."/>
            <person name="Barry K."/>
            <person name="Bell C."/>
            <person name="Bharti A.K."/>
            <person name="Crow J.A."/>
            <person name="Grimwood J."/>
            <person name="Kramer R."/>
            <person name="Lindquist E."/>
            <person name="Lucas S."/>
            <person name="Salamov A."/>
            <person name="McFadden G.I."/>
            <person name="Lane C.E."/>
            <person name="Keeling P.J."/>
            <person name="Gray M.W."/>
            <person name="Grigoriev I.V."/>
            <person name="Archibald J.M."/>
        </authorList>
    </citation>
    <scope>NUCLEOTIDE SEQUENCE</scope>
    <source>
        <strain evidence="6 8">CCMP2712</strain>
    </source>
</reference>
<dbReference type="SUPFAM" id="SSF53850">
    <property type="entry name" value="Periplasmic binding protein-like II"/>
    <property type="match status" value="1"/>
</dbReference>
<dbReference type="HOGENOM" id="CLU_050320_0_0_1"/>
<proteinExistence type="inferred from homology"/>
<dbReference type="PANTHER" id="PTHR42996:SF1">
    <property type="entry name" value="PHOSPHATE-BINDING PROTEIN PSTS"/>
    <property type="match status" value="1"/>
</dbReference>
<keyword evidence="4" id="KW-0732">Signal</keyword>
<feature type="signal peptide" evidence="4">
    <location>
        <begin position="1"/>
        <end position="26"/>
    </location>
</feature>
<dbReference type="InterPro" id="IPR050962">
    <property type="entry name" value="Phosphate-bind_PstS"/>
</dbReference>
<dbReference type="InterPro" id="IPR005673">
    <property type="entry name" value="ABC_phos-bd_PstS"/>
</dbReference>
<protein>
    <recommendedName>
        <fullName evidence="5">PBP domain-containing protein</fullName>
    </recommendedName>
</protein>
<dbReference type="RefSeq" id="XP_005822138.1">
    <property type="nucleotide sequence ID" value="XM_005822081.1"/>
</dbReference>
<reference evidence="8" key="2">
    <citation type="submission" date="2012-11" db="EMBL/GenBank/DDBJ databases">
        <authorList>
            <person name="Kuo A."/>
            <person name="Curtis B.A."/>
            <person name="Tanifuji G."/>
            <person name="Burki F."/>
            <person name="Gruber A."/>
            <person name="Irimia M."/>
            <person name="Maruyama S."/>
            <person name="Arias M.C."/>
            <person name="Ball S.G."/>
            <person name="Gile G.H."/>
            <person name="Hirakawa Y."/>
            <person name="Hopkins J.F."/>
            <person name="Rensing S.A."/>
            <person name="Schmutz J."/>
            <person name="Symeonidi A."/>
            <person name="Elias M."/>
            <person name="Eveleigh R.J."/>
            <person name="Herman E.K."/>
            <person name="Klute M.J."/>
            <person name="Nakayama T."/>
            <person name="Obornik M."/>
            <person name="Reyes-Prieto A."/>
            <person name="Armbrust E.V."/>
            <person name="Aves S.J."/>
            <person name="Beiko R.G."/>
            <person name="Coutinho P."/>
            <person name="Dacks J.B."/>
            <person name="Durnford D.G."/>
            <person name="Fast N.M."/>
            <person name="Green B.R."/>
            <person name="Grisdale C."/>
            <person name="Hempe F."/>
            <person name="Henrissat B."/>
            <person name="Hoppner M.P."/>
            <person name="Ishida K.-I."/>
            <person name="Kim E."/>
            <person name="Koreny L."/>
            <person name="Kroth P.G."/>
            <person name="Liu Y."/>
            <person name="Malik S.-B."/>
            <person name="Maier U.G."/>
            <person name="McRose D."/>
            <person name="Mock T."/>
            <person name="Neilson J.A."/>
            <person name="Onodera N.T."/>
            <person name="Poole A.M."/>
            <person name="Pritham E.J."/>
            <person name="Richards T.A."/>
            <person name="Rocap G."/>
            <person name="Roy S.W."/>
            <person name="Sarai C."/>
            <person name="Schaack S."/>
            <person name="Shirato S."/>
            <person name="Slamovits C.H."/>
            <person name="Spencer D.F."/>
            <person name="Suzuki S."/>
            <person name="Worden A.Z."/>
            <person name="Zauner S."/>
            <person name="Barry K."/>
            <person name="Bell C."/>
            <person name="Bharti A.K."/>
            <person name="Crow J.A."/>
            <person name="Grimwood J."/>
            <person name="Kramer R."/>
            <person name="Lindquist E."/>
            <person name="Lucas S."/>
            <person name="Salamov A."/>
            <person name="McFadden G.I."/>
            <person name="Lane C.E."/>
            <person name="Keeling P.J."/>
            <person name="Gray M.W."/>
            <person name="Grigoriev I.V."/>
            <person name="Archibald J.M."/>
        </authorList>
    </citation>
    <scope>NUCLEOTIDE SEQUENCE</scope>
    <source>
        <strain evidence="8">CCMP2712</strain>
    </source>
</reference>
<dbReference type="Gene3D" id="3.40.190.10">
    <property type="entry name" value="Periplasmic binding protein-like II"/>
    <property type="match status" value="2"/>
</dbReference>
<dbReference type="EnsemblProtists" id="EKX35158">
    <property type="protein sequence ID" value="EKX35158"/>
    <property type="gene ID" value="GUITHDRAFT_80074"/>
</dbReference>
<dbReference type="GeneID" id="17291859"/>
<dbReference type="AlphaFoldDB" id="L1IFY5"/>
<evidence type="ECO:0000259" key="5">
    <source>
        <dbReference type="Pfam" id="PF12849"/>
    </source>
</evidence>
<evidence type="ECO:0000256" key="1">
    <source>
        <dbReference type="ARBA" id="ARBA00008725"/>
    </source>
</evidence>
<accession>L1IFY5</accession>
<keyword evidence="3" id="KW-0592">Phosphate transport</keyword>
<evidence type="ECO:0000313" key="7">
    <source>
        <dbReference type="EnsemblProtists" id="EKX35158"/>
    </source>
</evidence>